<accession>A0ABP8KWE4</accession>
<sequence length="54" mass="5872">MEPGIESTIPDNAEDNPPFSQPNVCPVHTDLLVLANIRALQLDLSDRLVGSEND</sequence>
<protein>
    <submittedName>
        <fullName evidence="2">Uncharacterized protein</fullName>
    </submittedName>
</protein>
<comment type="caution">
    <text evidence="2">The sequence shown here is derived from an EMBL/GenBank/DDBJ whole genome shotgun (WGS) entry which is preliminary data.</text>
</comment>
<proteinExistence type="predicted"/>
<gene>
    <name evidence="2" type="ORF">GCM10023187_50100</name>
</gene>
<organism evidence="2 3">
    <name type="scientific">Nibrella viscosa</name>
    <dbReference type="NCBI Taxonomy" id="1084524"/>
    <lineage>
        <taxon>Bacteria</taxon>
        <taxon>Pseudomonadati</taxon>
        <taxon>Bacteroidota</taxon>
        <taxon>Cytophagia</taxon>
        <taxon>Cytophagales</taxon>
        <taxon>Spirosomataceae</taxon>
        <taxon>Nibrella</taxon>
    </lineage>
</organism>
<name>A0ABP8KWE4_9BACT</name>
<dbReference type="RefSeq" id="WP_345270795.1">
    <property type="nucleotide sequence ID" value="NZ_BAABHB010000015.1"/>
</dbReference>
<dbReference type="Proteomes" id="UP001500936">
    <property type="component" value="Unassembled WGS sequence"/>
</dbReference>
<dbReference type="EMBL" id="BAABHB010000015">
    <property type="protein sequence ID" value="GAA4417569.1"/>
    <property type="molecule type" value="Genomic_DNA"/>
</dbReference>
<reference evidence="3" key="1">
    <citation type="journal article" date="2019" name="Int. J. Syst. Evol. Microbiol.">
        <title>The Global Catalogue of Microorganisms (GCM) 10K type strain sequencing project: providing services to taxonomists for standard genome sequencing and annotation.</title>
        <authorList>
            <consortium name="The Broad Institute Genomics Platform"/>
            <consortium name="The Broad Institute Genome Sequencing Center for Infectious Disease"/>
            <person name="Wu L."/>
            <person name="Ma J."/>
        </authorList>
    </citation>
    <scope>NUCLEOTIDE SEQUENCE [LARGE SCALE GENOMIC DNA]</scope>
    <source>
        <strain evidence="3">JCM 17925</strain>
    </source>
</reference>
<feature type="region of interest" description="Disordered" evidence="1">
    <location>
        <begin position="1"/>
        <end position="22"/>
    </location>
</feature>
<keyword evidence="3" id="KW-1185">Reference proteome</keyword>
<evidence type="ECO:0000313" key="2">
    <source>
        <dbReference type="EMBL" id="GAA4417569.1"/>
    </source>
</evidence>
<evidence type="ECO:0000256" key="1">
    <source>
        <dbReference type="SAM" id="MobiDB-lite"/>
    </source>
</evidence>
<evidence type="ECO:0000313" key="3">
    <source>
        <dbReference type="Proteomes" id="UP001500936"/>
    </source>
</evidence>